<keyword evidence="17" id="KW-1185">Reference proteome</keyword>
<protein>
    <recommendedName>
        <fullName evidence="3">histidine kinase</fullName>
        <ecNumber evidence="3">2.7.13.3</ecNumber>
    </recommendedName>
</protein>
<dbReference type="InterPro" id="IPR036890">
    <property type="entry name" value="HATPase_C_sf"/>
</dbReference>
<dbReference type="SUPFAM" id="SSF55874">
    <property type="entry name" value="ATPase domain of HSP90 chaperone/DNA topoisomerase II/histidine kinase"/>
    <property type="match status" value="1"/>
</dbReference>
<keyword evidence="6" id="KW-0808">Transferase</keyword>
<dbReference type="Gene3D" id="1.10.287.130">
    <property type="match status" value="1"/>
</dbReference>
<keyword evidence="5" id="KW-0597">Phosphoprotein</keyword>
<keyword evidence="4" id="KW-1003">Cell membrane</keyword>
<dbReference type="PANTHER" id="PTHR45528:SF1">
    <property type="entry name" value="SENSOR HISTIDINE KINASE CPXA"/>
    <property type="match status" value="1"/>
</dbReference>
<evidence type="ECO:0000259" key="15">
    <source>
        <dbReference type="PROSITE" id="PS50109"/>
    </source>
</evidence>
<dbReference type="FunFam" id="1.10.287.130:FF:000008">
    <property type="entry name" value="Two-component sensor histidine kinase"/>
    <property type="match status" value="1"/>
</dbReference>
<dbReference type="AlphaFoldDB" id="A0A941AT69"/>
<feature type="domain" description="Histidine kinase" evidence="15">
    <location>
        <begin position="504"/>
        <end position="717"/>
    </location>
</feature>
<comment type="caution">
    <text evidence="16">The sequence shown here is derived from an EMBL/GenBank/DDBJ whole genome shotgun (WGS) entry which is preliminary data.</text>
</comment>
<keyword evidence="13 14" id="KW-0472">Membrane</keyword>
<keyword evidence="9 16" id="KW-0418">Kinase</keyword>
<evidence type="ECO:0000313" key="16">
    <source>
        <dbReference type="EMBL" id="MBP3951044.1"/>
    </source>
</evidence>
<evidence type="ECO:0000256" key="13">
    <source>
        <dbReference type="ARBA" id="ARBA00023136"/>
    </source>
</evidence>
<evidence type="ECO:0000256" key="3">
    <source>
        <dbReference type="ARBA" id="ARBA00012438"/>
    </source>
</evidence>
<dbReference type="GO" id="GO:0000155">
    <property type="term" value="F:phosphorelay sensor kinase activity"/>
    <property type="evidence" value="ECO:0007669"/>
    <property type="project" value="InterPro"/>
</dbReference>
<sequence>MVTKSKNSAKAFVWFLFLTCGIVGILTGMTHASNFNKGYFETHHFQSRFEEFLYQLTIFEIQTDAKEKAKADIEITSEEMAEYRNRFGTLDEQIISIQNQYIERINQAKEEGNATLAQVYIDERDGKLEEIKKNFEDDSYLREKMIKEQEAEIDKVFQHFEGEKQYFSETKQDYLYHLTNTSTGEVYKNVPNLETFTKTDMHTVWTYPADGYLTFPDRYLSTESGMMIPIIENNQYEGKIGVAESSSFTPAYENYRNYQLLFWSLFALSVGAVCACLFMNRKQAMTSRISLGSWEPIYRKIPIDFRLILFFIVSVTVLMAFFGTMSFITNDDFFIVPLALLIVLVPFWFIQGRDLLNGLRYPEMIIDELRQSMIIRMYQTTKGAFLNSRLGVQVFTAIIVIFLTGLGMITVIHSSILTVLYFLFILVVSIPFLFFITKQIYDFNLILAHTSKLARGKIEVDLPEKGRSIMANLARDLNQLKKGVTISLKEQAKSERLKTELITNVSHDLRTPLTSIISYTELLKSSKLAEDERQAYVQIIDRKSQRLKMLIDDLFEVSKMTSGNIELNRERVDITQLLQQALAEHNESIEKSALHFRISSPSQSIYSKIDGQKIWRVFDNLITNIIHYSLENTRAYISLKEDNSKAIITFKNVTKHELGDNVDELLERFKRGDSSRQTDGSGLGLAIAKSIIDLHHGSLNIDIDGDLFKVTVMLDIE</sequence>
<evidence type="ECO:0000256" key="1">
    <source>
        <dbReference type="ARBA" id="ARBA00000085"/>
    </source>
</evidence>
<dbReference type="SUPFAM" id="SSF47384">
    <property type="entry name" value="Homodimeric domain of signal transducing histidine kinase"/>
    <property type="match status" value="1"/>
</dbReference>
<evidence type="ECO:0000256" key="12">
    <source>
        <dbReference type="ARBA" id="ARBA00023012"/>
    </source>
</evidence>
<dbReference type="InterPro" id="IPR036097">
    <property type="entry name" value="HisK_dim/P_sf"/>
</dbReference>
<feature type="transmembrane region" description="Helical" evidence="14">
    <location>
        <begin position="334"/>
        <end position="350"/>
    </location>
</feature>
<keyword evidence="12" id="KW-0902">Two-component regulatory system</keyword>
<evidence type="ECO:0000256" key="11">
    <source>
        <dbReference type="ARBA" id="ARBA00022989"/>
    </source>
</evidence>
<proteinExistence type="predicted"/>
<feature type="transmembrane region" description="Helical" evidence="14">
    <location>
        <begin position="390"/>
        <end position="412"/>
    </location>
</feature>
<dbReference type="CDD" id="cd00082">
    <property type="entry name" value="HisKA"/>
    <property type="match status" value="1"/>
</dbReference>
<dbReference type="EMBL" id="JAGKSQ010000003">
    <property type="protein sequence ID" value="MBP3951044.1"/>
    <property type="molecule type" value="Genomic_DNA"/>
</dbReference>
<dbReference type="GO" id="GO:0005886">
    <property type="term" value="C:plasma membrane"/>
    <property type="evidence" value="ECO:0007669"/>
    <property type="project" value="UniProtKB-SubCell"/>
</dbReference>
<keyword evidence="8" id="KW-0547">Nucleotide-binding</keyword>
<evidence type="ECO:0000256" key="7">
    <source>
        <dbReference type="ARBA" id="ARBA00022692"/>
    </source>
</evidence>
<evidence type="ECO:0000256" key="4">
    <source>
        <dbReference type="ARBA" id="ARBA00022475"/>
    </source>
</evidence>
<dbReference type="Gene3D" id="3.30.565.10">
    <property type="entry name" value="Histidine kinase-like ATPase, C-terminal domain"/>
    <property type="match status" value="1"/>
</dbReference>
<dbReference type="SMART" id="SM00388">
    <property type="entry name" value="HisKA"/>
    <property type="match status" value="1"/>
</dbReference>
<dbReference type="PANTHER" id="PTHR45528">
    <property type="entry name" value="SENSOR HISTIDINE KINASE CPXA"/>
    <property type="match status" value="1"/>
</dbReference>
<dbReference type="InterPro" id="IPR005467">
    <property type="entry name" value="His_kinase_dom"/>
</dbReference>
<keyword evidence="11 14" id="KW-1133">Transmembrane helix</keyword>
<feature type="transmembrane region" description="Helical" evidence="14">
    <location>
        <begin position="260"/>
        <end position="279"/>
    </location>
</feature>
<dbReference type="InterPro" id="IPR003661">
    <property type="entry name" value="HisK_dim/P_dom"/>
</dbReference>
<dbReference type="GO" id="GO:0005524">
    <property type="term" value="F:ATP binding"/>
    <property type="evidence" value="ECO:0007669"/>
    <property type="project" value="UniProtKB-KW"/>
</dbReference>
<comment type="subcellular location">
    <subcellularLocation>
        <location evidence="2">Cell membrane</location>
        <topology evidence="2">Multi-pass membrane protein</topology>
    </subcellularLocation>
</comment>
<dbReference type="SMART" id="SM00387">
    <property type="entry name" value="HATPase_c"/>
    <property type="match status" value="1"/>
</dbReference>
<dbReference type="InterPro" id="IPR003594">
    <property type="entry name" value="HATPase_dom"/>
</dbReference>
<reference evidence="16" key="1">
    <citation type="submission" date="2021-03" db="EMBL/GenBank/DDBJ databases">
        <title>Bacillus suaedae sp. nov., isolated from Suaeda aralocaspica.</title>
        <authorList>
            <person name="Lei R.F.R."/>
        </authorList>
    </citation>
    <scope>NUCLEOTIDE SEQUENCE</scope>
    <source>
        <strain evidence="16">YZJH907-2</strain>
    </source>
</reference>
<evidence type="ECO:0000256" key="14">
    <source>
        <dbReference type="SAM" id="Phobius"/>
    </source>
</evidence>
<dbReference type="EC" id="2.7.13.3" evidence="3"/>
<evidence type="ECO:0000256" key="6">
    <source>
        <dbReference type="ARBA" id="ARBA00022679"/>
    </source>
</evidence>
<evidence type="ECO:0000256" key="5">
    <source>
        <dbReference type="ARBA" id="ARBA00022553"/>
    </source>
</evidence>
<dbReference type="Pfam" id="PF02518">
    <property type="entry name" value="HATPase_c"/>
    <property type="match status" value="1"/>
</dbReference>
<evidence type="ECO:0000256" key="9">
    <source>
        <dbReference type="ARBA" id="ARBA00022777"/>
    </source>
</evidence>
<dbReference type="Pfam" id="PF00512">
    <property type="entry name" value="HisKA"/>
    <property type="match status" value="1"/>
</dbReference>
<keyword evidence="10" id="KW-0067">ATP-binding</keyword>
<organism evidence="16 17">
    <name type="scientific">Halalkalibacter suaedae</name>
    <dbReference type="NCBI Taxonomy" id="2822140"/>
    <lineage>
        <taxon>Bacteria</taxon>
        <taxon>Bacillati</taxon>
        <taxon>Bacillota</taxon>
        <taxon>Bacilli</taxon>
        <taxon>Bacillales</taxon>
        <taxon>Bacillaceae</taxon>
        <taxon>Halalkalibacter</taxon>
    </lineage>
</organism>
<dbReference type="Proteomes" id="UP000678228">
    <property type="component" value="Unassembled WGS sequence"/>
</dbReference>
<gene>
    <name evidence="16" type="ORF">J7W16_07840</name>
</gene>
<dbReference type="InterPro" id="IPR050398">
    <property type="entry name" value="HssS/ArlS-like"/>
</dbReference>
<evidence type="ECO:0000256" key="8">
    <source>
        <dbReference type="ARBA" id="ARBA00022741"/>
    </source>
</evidence>
<accession>A0A941AT69</accession>
<evidence type="ECO:0000313" key="17">
    <source>
        <dbReference type="Proteomes" id="UP000678228"/>
    </source>
</evidence>
<evidence type="ECO:0000256" key="10">
    <source>
        <dbReference type="ARBA" id="ARBA00022840"/>
    </source>
</evidence>
<feature type="transmembrane region" description="Helical" evidence="14">
    <location>
        <begin position="418"/>
        <end position="436"/>
    </location>
</feature>
<dbReference type="RefSeq" id="WP_210596749.1">
    <property type="nucleotide sequence ID" value="NZ_JAGKSQ010000003.1"/>
</dbReference>
<name>A0A941AT69_9BACI</name>
<comment type="catalytic activity">
    <reaction evidence="1">
        <text>ATP + protein L-histidine = ADP + protein N-phospho-L-histidine.</text>
        <dbReference type="EC" id="2.7.13.3"/>
    </reaction>
</comment>
<evidence type="ECO:0000256" key="2">
    <source>
        <dbReference type="ARBA" id="ARBA00004651"/>
    </source>
</evidence>
<feature type="transmembrane region" description="Helical" evidence="14">
    <location>
        <begin position="12"/>
        <end position="32"/>
    </location>
</feature>
<keyword evidence="7 14" id="KW-0812">Transmembrane</keyword>
<dbReference type="PROSITE" id="PS50109">
    <property type="entry name" value="HIS_KIN"/>
    <property type="match status" value="1"/>
</dbReference>
<feature type="transmembrane region" description="Helical" evidence="14">
    <location>
        <begin position="307"/>
        <end position="328"/>
    </location>
</feature>